<reference evidence="4" key="1">
    <citation type="submission" date="2018-06" db="EMBL/GenBank/DDBJ databases">
        <authorList>
            <person name="Zhirakovskaya E."/>
        </authorList>
    </citation>
    <scope>NUCLEOTIDE SEQUENCE</scope>
</reference>
<dbReference type="GO" id="GO:0047617">
    <property type="term" value="F:fatty acyl-CoA hydrolase activity"/>
    <property type="evidence" value="ECO:0007669"/>
    <property type="project" value="InterPro"/>
</dbReference>
<protein>
    <recommendedName>
        <fullName evidence="3">Thioesterase domain-containing protein</fullName>
    </recommendedName>
</protein>
<organism evidence="4">
    <name type="scientific">hydrothermal vent metagenome</name>
    <dbReference type="NCBI Taxonomy" id="652676"/>
    <lineage>
        <taxon>unclassified sequences</taxon>
        <taxon>metagenomes</taxon>
        <taxon>ecological metagenomes</taxon>
    </lineage>
</organism>
<dbReference type="PANTHER" id="PTHR21660:SF1">
    <property type="entry name" value="ACYL-COENZYME A THIOESTERASE 13"/>
    <property type="match status" value="1"/>
</dbReference>
<dbReference type="InterPro" id="IPR006683">
    <property type="entry name" value="Thioestr_dom"/>
</dbReference>
<sequence length="154" mass="16412">MTSDIHPSIGAMLNNARDWLTHEHSLFQSLNLEPILFGKGKATFVMDLPEAFTGEGDMIHGGLMTIIMDSIFGLTVFTALEEIKPIATINLHIDYIAKAKAGARAICAAHCIAVNDDIAFVSGDLKIEDSGRLLATGAGAFMVGTRGPVKGSRL</sequence>
<feature type="domain" description="Thioesterase" evidence="3">
    <location>
        <begin position="58"/>
        <end position="131"/>
    </location>
</feature>
<evidence type="ECO:0000256" key="2">
    <source>
        <dbReference type="ARBA" id="ARBA00022801"/>
    </source>
</evidence>
<dbReference type="Gene3D" id="3.10.129.10">
    <property type="entry name" value="Hotdog Thioesterase"/>
    <property type="match status" value="1"/>
</dbReference>
<dbReference type="PANTHER" id="PTHR21660">
    <property type="entry name" value="THIOESTERASE SUPERFAMILY MEMBER-RELATED"/>
    <property type="match status" value="1"/>
</dbReference>
<evidence type="ECO:0000259" key="3">
    <source>
        <dbReference type="Pfam" id="PF03061"/>
    </source>
</evidence>
<dbReference type="InterPro" id="IPR039298">
    <property type="entry name" value="ACOT13"/>
</dbReference>
<dbReference type="InterPro" id="IPR029069">
    <property type="entry name" value="HotDog_dom_sf"/>
</dbReference>
<evidence type="ECO:0000256" key="1">
    <source>
        <dbReference type="ARBA" id="ARBA00008324"/>
    </source>
</evidence>
<dbReference type="Pfam" id="PF03061">
    <property type="entry name" value="4HBT"/>
    <property type="match status" value="1"/>
</dbReference>
<dbReference type="EMBL" id="UOEH01000318">
    <property type="protein sequence ID" value="VAW00774.1"/>
    <property type="molecule type" value="Genomic_DNA"/>
</dbReference>
<proteinExistence type="inferred from homology"/>
<comment type="similarity">
    <text evidence="1">Belongs to the thioesterase PaaI family.</text>
</comment>
<keyword evidence="2" id="KW-0378">Hydrolase</keyword>
<gene>
    <name evidence="4" type="ORF">MNBD_ALPHA05-1168</name>
</gene>
<evidence type="ECO:0000313" key="4">
    <source>
        <dbReference type="EMBL" id="VAW00774.1"/>
    </source>
</evidence>
<dbReference type="CDD" id="cd03443">
    <property type="entry name" value="PaaI_thioesterase"/>
    <property type="match status" value="1"/>
</dbReference>
<dbReference type="AlphaFoldDB" id="A0A3B0SWD5"/>
<accession>A0A3B0SWD5</accession>
<name>A0A3B0SWD5_9ZZZZ</name>
<dbReference type="SUPFAM" id="SSF54637">
    <property type="entry name" value="Thioesterase/thiol ester dehydrase-isomerase"/>
    <property type="match status" value="1"/>
</dbReference>